<evidence type="ECO:0000313" key="2">
    <source>
        <dbReference type="EMBL" id="RYJ42919.1"/>
    </source>
</evidence>
<accession>A0A444WAT5</accession>
<protein>
    <submittedName>
        <fullName evidence="2">Uncharacterized protein</fullName>
    </submittedName>
</protein>
<dbReference type="RefSeq" id="WP_129751143.1">
    <property type="nucleotide sequence ID" value="NZ_JUIW01000006.1"/>
</dbReference>
<feature type="signal peptide" evidence="1">
    <location>
        <begin position="1"/>
        <end position="20"/>
    </location>
</feature>
<dbReference type="EMBL" id="JUIW01000006">
    <property type="protein sequence ID" value="RYJ42919.1"/>
    <property type="molecule type" value="Genomic_DNA"/>
</dbReference>
<name>A0A444WAT5_9FLAO</name>
<dbReference type="AlphaFoldDB" id="A0A444WAT5"/>
<dbReference type="OrthoDB" id="1342686at2"/>
<dbReference type="Proteomes" id="UP000289775">
    <property type="component" value="Unassembled WGS sequence"/>
</dbReference>
<evidence type="ECO:0000313" key="3">
    <source>
        <dbReference type="Proteomes" id="UP000289775"/>
    </source>
</evidence>
<gene>
    <name evidence="2" type="ORF">NU09_2018</name>
</gene>
<proteinExistence type="predicted"/>
<keyword evidence="3" id="KW-1185">Reference proteome</keyword>
<comment type="caution">
    <text evidence="2">The sequence shown here is derived from an EMBL/GenBank/DDBJ whole genome shotgun (WGS) entry which is preliminary data.</text>
</comment>
<evidence type="ECO:0000256" key="1">
    <source>
        <dbReference type="SAM" id="SignalP"/>
    </source>
</evidence>
<feature type="chain" id="PRO_5018990514" evidence="1">
    <location>
        <begin position="21"/>
        <end position="286"/>
    </location>
</feature>
<reference evidence="2 3" key="1">
    <citation type="submission" date="2014-12" db="EMBL/GenBank/DDBJ databases">
        <title>Genome sequence of Flavobacterium beibuense RSKm HC5.</title>
        <authorList>
            <person name="Kim J.F."/>
            <person name="Song J.Y."/>
            <person name="Kwak M.-J."/>
            <person name="Lee S.-W."/>
        </authorList>
    </citation>
    <scope>NUCLEOTIDE SEQUENCE [LARGE SCALE GENOMIC DNA]</scope>
    <source>
        <strain evidence="2 3">RSKm HC5</strain>
    </source>
</reference>
<sequence>MSIIRKIIYFIVMFSSAAYAQQKQICFLDIISNKAIDDIILREKEKFLGTTGAEGKIIIANEVKEIYASHINYKDTLFTAIKDTLFLEPFQNGLKEVVINVSDCDHYKKYGFVINFIDNNLHLNPFGNFAHNTQAATFIPADENVGKDIKILKYWPINFSGVKNLKYLPFKALLYTVDTVTGMPKEKMYESEIIKKENRKRWVEKNILQEHIVMPEEGIFIVFEVLGWKDYKQEFVQAKCGTIEAVPTLSAKYHDENNPRKSYYRYKDNVWEFVCHHFMMDIEMDK</sequence>
<keyword evidence="1" id="KW-0732">Signal</keyword>
<organism evidence="2 3">
    <name type="scientific">Flavobacterium beibuense</name>
    <dbReference type="NCBI Taxonomy" id="657326"/>
    <lineage>
        <taxon>Bacteria</taxon>
        <taxon>Pseudomonadati</taxon>
        <taxon>Bacteroidota</taxon>
        <taxon>Flavobacteriia</taxon>
        <taxon>Flavobacteriales</taxon>
        <taxon>Flavobacteriaceae</taxon>
        <taxon>Flavobacterium</taxon>
    </lineage>
</organism>